<name>A0A218XCA2_PUNGR</name>
<comment type="caution">
    <text evidence="2">The sequence shown here is derived from an EMBL/GenBank/DDBJ whole genome shotgun (WGS) entry which is preliminary data.</text>
</comment>
<protein>
    <submittedName>
        <fullName evidence="2">Uncharacterized protein</fullName>
    </submittedName>
</protein>
<gene>
    <name evidence="2" type="ORF">CDL15_Pgr029206</name>
</gene>
<dbReference type="Proteomes" id="UP000197138">
    <property type="component" value="Unassembled WGS sequence"/>
</dbReference>
<proteinExistence type="predicted"/>
<reference evidence="3" key="1">
    <citation type="journal article" date="2017" name="Plant J.">
        <title>The pomegranate (Punica granatum L.) genome and the genomics of punicalagin biosynthesis.</title>
        <authorList>
            <person name="Qin G."/>
            <person name="Xu C."/>
            <person name="Ming R."/>
            <person name="Tang H."/>
            <person name="Guyot R."/>
            <person name="Kramer E.M."/>
            <person name="Hu Y."/>
            <person name="Yi X."/>
            <person name="Qi Y."/>
            <person name="Xu X."/>
            <person name="Gao Z."/>
            <person name="Pan H."/>
            <person name="Jian J."/>
            <person name="Tian Y."/>
            <person name="Yue Z."/>
            <person name="Xu Y."/>
        </authorList>
    </citation>
    <scope>NUCLEOTIDE SEQUENCE [LARGE SCALE GENOMIC DNA]</scope>
    <source>
        <strain evidence="3">cv. Dabenzi</strain>
    </source>
</reference>
<evidence type="ECO:0000313" key="2">
    <source>
        <dbReference type="EMBL" id="OWM82845.1"/>
    </source>
</evidence>
<sequence>MRVDGGLQWLHGHFVMARGDEKGHDGHGRKGSLELAVIGLGWPRGRRKGKEKGSLFLSGKGRKESFFSSRKASSRISKMMFEARAPEWGNFPWHPSSSVTSAPQLEALFSFKHHKIATGSSFLFSFCLFSASPRPDAAERDSGADSSPAGGTSYRKFDVTDLKSVFGYMDLSIVAAITSPDTRMSFWRWKKESIKFAEMASRVEIDGDSDTNNRGSMWLLDQKLDQPMDEEVGRLINMYREKLVSPLRRLLAGIAPVSLLGLSLARRLLVAPPDAGFVAWAVVVCWGCPDLAMKDSSSGRSAHVPRGMENQSPS</sequence>
<dbReference type="EMBL" id="MTKT01001946">
    <property type="protein sequence ID" value="OWM82845.1"/>
    <property type="molecule type" value="Genomic_DNA"/>
</dbReference>
<evidence type="ECO:0000256" key="1">
    <source>
        <dbReference type="SAM" id="MobiDB-lite"/>
    </source>
</evidence>
<evidence type="ECO:0000313" key="3">
    <source>
        <dbReference type="Proteomes" id="UP000197138"/>
    </source>
</evidence>
<accession>A0A218XCA2</accession>
<dbReference type="AlphaFoldDB" id="A0A218XCA2"/>
<feature type="region of interest" description="Disordered" evidence="1">
    <location>
        <begin position="295"/>
        <end position="314"/>
    </location>
</feature>
<organism evidence="2 3">
    <name type="scientific">Punica granatum</name>
    <name type="common">Pomegranate</name>
    <dbReference type="NCBI Taxonomy" id="22663"/>
    <lineage>
        <taxon>Eukaryota</taxon>
        <taxon>Viridiplantae</taxon>
        <taxon>Streptophyta</taxon>
        <taxon>Embryophyta</taxon>
        <taxon>Tracheophyta</taxon>
        <taxon>Spermatophyta</taxon>
        <taxon>Magnoliopsida</taxon>
        <taxon>eudicotyledons</taxon>
        <taxon>Gunneridae</taxon>
        <taxon>Pentapetalae</taxon>
        <taxon>rosids</taxon>
        <taxon>malvids</taxon>
        <taxon>Myrtales</taxon>
        <taxon>Lythraceae</taxon>
        <taxon>Punica</taxon>
    </lineage>
</organism>